<name>A0A402CUB3_9BACT</name>
<dbReference type="Gene3D" id="3.30.530.20">
    <property type="match status" value="1"/>
</dbReference>
<dbReference type="KEGG" id="ccot:CCAX7_009550"/>
<accession>A0A402CUB3</accession>
<dbReference type="AlphaFoldDB" id="A0A402CUB3"/>
<gene>
    <name evidence="1" type="ORF">CCAX7_009550</name>
</gene>
<reference evidence="1 2" key="1">
    <citation type="journal article" date="2019" name="Int. J. Syst. Evol. Microbiol.">
        <title>Capsulimonas corticalis gen. nov., sp. nov., an aerobic capsulated bacterium, of a novel bacterial order, Capsulimonadales ord. nov., of the class Armatimonadia of the phylum Armatimonadetes.</title>
        <authorList>
            <person name="Li J."/>
            <person name="Kudo C."/>
            <person name="Tonouchi A."/>
        </authorList>
    </citation>
    <scope>NUCLEOTIDE SEQUENCE [LARGE SCALE GENOMIC DNA]</scope>
    <source>
        <strain evidence="1 2">AX-7</strain>
    </source>
</reference>
<dbReference type="OrthoDB" id="9797595at2"/>
<organism evidence="1 2">
    <name type="scientific">Capsulimonas corticalis</name>
    <dbReference type="NCBI Taxonomy" id="2219043"/>
    <lineage>
        <taxon>Bacteria</taxon>
        <taxon>Bacillati</taxon>
        <taxon>Armatimonadota</taxon>
        <taxon>Armatimonadia</taxon>
        <taxon>Capsulimonadales</taxon>
        <taxon>Capsulimonadaceae</taxon>
        <taxon>Capsulimonas</taxon>
    </lineage>
</organism>
<dbReference type="SUPFAM" id="SSF55961">
    <property type="entry name" value="Bet v1-like"/>
    <property type="match status" value="1"/>
</dbReference>
<keyword evidence="2" id="KW-1185">Reference proteome</keyword>
<sequence>MSEYEHSIVVEAAPEAVFDFVSDIQNSPVSIPAALPSNTQSLAEARATDGWVRIYAGEYLLEWGSDGDQSYSGWLQIEEMDDDISEITMHLSYPSRLDFSEAAVRQELLSAMQRIKERVERRPQSLDTLSL</sequence>
<dbReference type="Proteomes" id="UP000287394">
    <property type="component" value="Chromosome"/>
</dbReference>
<evidence type="ECO:0000313" key="1">
    <source>
        <dbReference type="EMBL" id="BDI28904.1"/>
    </source>
</evidence>
<dbReference type="EMBL" id="AP025739">
    <property type="protein sequence ID" value="BDI28904.1"/>
    <property type="molecule type" value="Genomic_DNA"/>
</dbReference>
<protein>
    <submittedName>
        <fullName evidence="1">Uncharacterized protein</fullName>
    </submittedName>
</protein>
<proteinExistence type="predicted"/>
<dbReference type="InterPro" id="IPR023393">
    <property type="entry name" value="START-like_dom_sf"/>
</dbReference>
<evidence type="ECO:0000313" key="2">
    <source>
        <dbReference type="Proteomes" id="UP000287394"/>
    </source>
</evidence>
<dbReference type="RefSeq" id="WP_119320959.1">
    <property type="nucleotide sequence ID" value="NZ_AP025739.1"/>
</dbReference>
<dbReference type="CDD" id="cd07812">
    <property type="entry name" value="SRPBCC"/>
    <property type="match status" value="1"/>
</dbReference>